<evidence type="ECO:0008006" key="2">
    <source>
        <dbReference type="Google" id="ProtNLM"/>
    </source>
</evidence>
<comment type="caution">
    <text evidence="1">The sequence shown here is derived from an EMBL/GenBank/DDBJ whole genome shotgun (WGS) entry which is preliminary data.</text>
</comment>
<evidence type="ECO:0000313" key="1">
    <source>
        <dbReference type="EMBL" id="KKM88649.1"/>
    </source>
</evidence>
<reference evidence="1" key="1">
    <citation type="journal article" date="2015" name="Nature">
        <title>Complex archaea that bridge the gap between prokaryotes and eukaryotes.</title>
        <authorList>
            <person name="Spang A."/>
            <person name="Saw J.H."/>
            <person name="Jorgensen S.L."/>
            <person name="Zaremba-Niedzwiedzka K."/>
            <person name="Martijn J."/>
            <person name="Lind A.E."/>
            <person name="van Eijk R."/>
            <person name="Schleper C."/>
            <person name="Guy L."/>
            <person name="Ettema T.J."/>
        </authorList>
    </citation>
    <scope>NUCLEOTIDE SEQUENCE</scope>
</reference>
<proteinExistence type="predicted"/>
<dbReference type="EMBL" id="LAZR01006930">
    <property type="protein sequence ID" value="KKM88649.1"/>
    <property type="molecule type" value="Genomic_DNA"/>
</dbReference>
<accession>A0A0F9L1T2</accession>
<sequence>MAMIGWSQNVARQFRDYIKGWLVAVPSLYNYFVANGLKTNVGEGQDRFTYLATEEPEGGRLVSNIHDYNTIQPQWKEESVGLDHLVARIILSKQDVDRYRTGNWLRGDLIQDTINITMPKIMNQMDQLLAWGDEYPDSPDALEVFRSSGEITGIFNGGTAYAAGIDEGNDMQDAGDYIYTVEGMRDALKTAKHDLDQYMLLSDLRTYRFAAVENQFYTTVGITERQRILEYKWIKNWMNSVNFIDRTGVKYRMAMIAPQQKNPAVGGKGPQKNFELFMSYDFAVHPDAGGQTIDNYYVWYIICGFKLVEYRSTAIQRTGTLTLT</sequence>
<name>A0A0F9L1T2_9ZZZZ</name>
<gene>
    <name evidence="1" type="ORF">LCGC14_1256610</name>
</gene>
<organism evidence="1">
    <name type="scientific">marine sediment metagenome</name>
    <dbReference type="NCBI Taxonomy" id="412755"/>
    <lineage>
        <taxon>unclassified sequences</taxon>
        <taxon>metagenomes</taxon>
        <taxon>ecological metagenomes</taxon>
    </lineage>
</organism>
<protein>
    <recommendedName>
        <fullName evidence="2">Bacteriophage Mu GpT domain-containing protein</fullName>
    </recommendedName>
</protein>
<dbReference type="AlphaFoldDB" id="A0A0F9L1T2"/>